<dbReference type="InterPro" id="IPR029030">
    <property type="entry name" value="Caspase-like_dom_sf"/>
</dbReference>
<dbReference type="PANTHER" id="PTHR22576">
    <property type="entry name" value="MUCOSA ASSOCIATED LYMPHOID TISSUE LYMPHOMA TRANSLOCATION PROTEIN 1/PARACASPASE"/>
    <property type="match status" value="1"/>
</dbReference>
<dbReference type="HOGENOM" id="CLU_039151_0_0_9"/>
<dbReference type="AlphaFoldDB" id="F9DSK3"/>
<proteinExistence type="predicted"/>
<evidence type="ECO:0000259" key="1">
    <source>
        <dbReference type="Pfam" id="PF00656"/>
    </source>
</evidence>
<dbReference type="Proteomes" id="UP000005316">
    <property type="component" value="Unassembled WGS sequence"/>
</dbReference>
<dbReference type="SUPFAM" id="SSF52129">
    <property type="entry name" value="Caspase-like"/>
    <property type="match status" value="1"/>
</dbReference>
<gene>
    <name evidence="2" type="ORF">HMPREF9372_1784</name>
</gene>
<dbReference type="Gene3D" id="3.40.50.1460">
    <property type="match status" value="1"/>
</dbReference>
<evidence type="ECO:0000313" key="3">
    <source>
        <dbReference type="Proteomes" id="UP000005316"/>
    </source>
</evidence>
<dbReference type="Pfam" id="PF00656">
    <property type="entry name" value="Peptidase_C14"/>
    <property type="match status" value="1"/>
</dbReference>
<dbReference type="InterPro" id="IPR011600">
    <property type="entry name" value="Pept_C14_caspase"/>
</dbReference>
<comment type="caution">
    <text evidence="2">The sequence shown here is derived from an EMBL/GenBank/DDBJ whole genome shotgun (WGS) entry which is preliminary data.</text>
</comment>
<dbReference type="EMBL" id="AFPZ01000052">
    <property type="protein sequence ID" value="EGQ26215.1"/>
    <property type="molecule type" value="Genomic_DNA"/>
</dbReference>
<accession>F9DSK3</accession>
<evidence type="ECO:0000313" key="2">
    <source>
        <dbReference type="EMBL" id="EGQ26215.1"/>
    </source>
</evidence>
<reference evidence="2 3" key="1">
    <citation type="submission" date="2011-04" db="EMBL/GenBank/DDBJ databases">
        <authorList>
            <person name="Muzny D."/>
            <person name="Qin X."/>
            <person name="Deng J."/>
            <person name="Jiang H."/>
            <person name="Liu Y."/>
            <person name="Qu J."/>
            <person name="Song X.-Z."/>
            <person name="Zhang L."/>
            <person name="Thornton R."/>
            <person name="Coyle M."/>
            <person name="Francisco L."/>
            <person name="Jackson L."/>
            <person name="Javaid M."/>
            <person name="Korchina V."/>
            <person name="Kovar C."/>
            <person name="Mata R."/>
            <person name="Mathew T."/>
            <person name="Ngo R."/>
            <person name="Nguyen L."/>
            <person name="Nguyen N."/>
            <person name="Okwuonu G."/>
            <person name="Ongeri F."/>
            <person name="Pham C."/>
            <person name="Simmons D."/>
            <person name="Wilczek-Boney K."/>
            <person name="Hale W."/>
            <person name="Jakkamsetti A."/>
            <person name="Pham P."/>
            <person name="Ruth R."/>
            <person name="San Lucas F."/>
            <person name="Warren J."/>
            <person name="Zhang J."/>
            <person name="Zhao Z."/>
            <person name="Zhou C."/>
            <person name="Zhu D."/>
            <person name="Lee S."/>
            <person name="Bess C."/>
            <person name="Blankenburg K."/>
            <person name="Forbes L."/>
            <person name="Fu Q."/>
            <person name="Gubbala S."/>
            <person name="Hirani K."/>
            <person name="Jayaseelan J.C."/>
            <person name="Lara F."/>
            <person name="Munidasa M."/>
            <person name="Palculict T."/>
            <person name="Patil S."/>
            <person name="Pu L.-L."/>
            <person name="Saada N."/>
            <person name="Tang L."/>
            <person name="Weissenberger G."/>
            <person name="Zhu Y."/>
            <person name="Hemphill L."/>
            <person name="Shang Y."/>
            <person name="Youmans B."/>
            <person name="Ayvaz T."/>
            <person name="Ross M."/>
            <person name="Santibanez J."/>
            <person name="Aqrawi P."/>
            <person name="Gross S."/>
            <person name="Joshi V."/>
            <person name="Fowler G."/>
            <person name="Nazareth L."/>
            <person name="Reid J."/>
            <person name="Worley K."/>
            <person name="Petrosino J."/>
            <person name="Highlander S."/>
            <person name="Gibbs R."/>
        </authorList>
    </citation>
    <scope>NUCLEOTIDE SEQUENCE [LARGE SCALE GENOMIC DNA]</scope>
    <source>
        <strain evidence="2 3">2681</strain>
    </source>
</reference>
<protein>
    <recommendedName>
        <fullName evidence="1">Peptidase C14 caspase domain-containing protein</fullName>
    </recommendedName>
</protein>
<organism evidence="2 3">
    <name type="scientific">Sporosarcina newyorkensis 2681</name>
    <dbReference type="NCBI Taxonomy" id="1027292"/>
    <lineage>
        <taxon>Bacteria</taxon>
        <taxon>Bacillati</taxon>
        <taxon>Bacillota</taxon>
        <taxon>Bacilli</taxon>
        <taxon>Bacillales</taxon>
        <taxon>Caryophanaceae</taxon>
        <taxon>Sporosarcina</taxon>
    </lineage>
</organism>
<dbReference type="InterPro" id="IPR052039">
    <property type="entry name" value="Caspase-related_regulators"/>
</dbReference>
<dbReference type="PANTHER" id="PTHR22576:SF37">
    <property type="entry name" value="MUCOSA-ASSOCIATED LYMPHOID TISSUE LYMPHOMA TRANSLOCATION PROTEIN 1"/>
    <property type="match status" value="1"/>
</dbReference>
<name>F9DSK3_9BACL</name>
<dbReference type="GO" id="GO:0004197">
    <property type="term" value="F:cysteine-type endopeptidase activity"/>
    <property type="evidence" value="ECO:0007669"/>
    <property type="project" value="InterPro"/>
</dbReference>
<sequence length="521" mass="59670">MNGEISALEVSKVSVKALVIGVSNYFMDGAPNLPFCKNDVEAMAKSLENGLGLKKEDIITLGGLGDVTKVDFDNALSMMSSITNENDILLFYFSGHGQNFNHQHHLILSDGFISTNELIKNLEKVPAKSKVVFLDCCFSGNYSIEDPASPEVDQMIADFHGKGYAVFSSSNAEQVSYGHLDKPISIFTDFLCDAFENKLLVKKGKVTLHDIHKLVSLYLDVWNKNNPAQQQNPIFKRNMGGTIFFEVEDYKPFPTTKIYLESDQYIIYEVEPVHTGTCKRYSVKVILKEPLSLDEISKVSIEIKDTVQTAEVHRNQRSLERWKGKSANIVWIYFGFDESDMKRGNFICHTTWCDDNQDKDWWYKVDRSNKFMIKDTHFNVHTYYESLKTLHQNNTGNKDELILAVKEISRTMLKSAEEVISLYNEYTNGLISESSLVKKIDPSLSSIEESFMASTDLELAPDDLSDWMQAYSNIFATIHNFTFYYNEKSLAQRTPENRKACMEMTMKYYYTELQEIVELER</sequence>
<feature type="domain" description="Peptidase C14 caspase" evidence="1">
    <location>
        <begin position="16"/>
        <end position="238"/>
    </location>
</feature>
<dbReference type="GO" id="GO:0006508">
    <property type="term" value="P:proteolysis"/>
    <property type="evidence" value="ECO:0007669"/>
    <property type="project" value="InterPro"/>
</dbReference>
<dbReference type="eggNOG" id="COG4249">
    <property type="taxonomic scope" value="Bacteria"/>
</dbReference>
<dbReference type="OrthoDB" id="9812126at2"/>